<accession>A0A6C0I9A1</accession>
<sequence>MDLNQVKLSKSEWESIEIPVSNQEKEVLDLITKGYSDVNIRINKTDSLFTFLKIEFSSEIEDFLYNKYFAEKMKAIVKKYGLSFIKFEKAKSNGKARHSKKEIKEEETQELKEETKEETICYIDIVTNVKLKTKDQIRLSRTDTIDETSANIYDFVLFRHLEQMVVEKSKNDRHWLFHYYTISKLLTNNVEKVNTHLLRIINACLQHYDNNNEVDLTYIIENSYDFIERNSNLLKYSDLSLYEHQKEIFNAVKRDSAKLILYIAPTGTGKTLTPLGLSEGHRVIFVCAARHVGLQLARSAISAGKKIAFAFGCSSADDIRLHYFAAADYTVNKRGGGIKKVDNSNGIKVEIIICDIRSYLPAMYYMMAFNNAKDIVVQWDEPTITMDYKDHTLHQIIKKNWSENMIPNMVLSSATLPKEHELVQTITDFRTKFTSRRSPNVDIVSIVSHDCKKTIPLLNNNGYVIMPHYLSDNYEEVLKVVQHCEDNLTLLRYFDLKETASFAMYVEKNNYVKSAAKFSRNFINVADIDMKSIKIYYLRALKNIKPESWASVYTSFMLGRKKRINHNSAIDASGNKIIKTRSLGSAENITSTKPISGSNLTRMASTTASSAPAPVEPNGSCAIYITTKDAYTLTDGPTIFLSTDVQKVAKFCIQQANIPALAMKNIMEKIEYNNALNERIEAIEDELAFEEEKLKNSICGQGGDVKKEKKNKGKIAGDLIDRMLSSENNVKFTKMRETLEELKKLVKNASLNDVFVPNKLEHLKKWAENLDTKCAFTSNIDETTISSIMLLKDVEDSWKVLLLLGIGVFTEHKSIAYTEIMKKLADKQLLYLIIADTDYIYGTNYQFCHGYLSKDLNMTQEKIIQALGRIGRNNIQQEYSARFRDDEQVKTLFTSFKSEDKPEVLNMNMLFNTANIRWNGTEYLEQTEENEEELEM</sequence>
<organism evidence="2">
    <name type="scientific">viral metagenome</name>
    <dbReference type="NCBI Taxonomy" id="1070528"/>
    <lineage>
        <taxon>unclassified sequences</taxon>
        <taxon>metagenomes</taxon>
        <taxon>organismal metagenomes</taxon>
    </lineage>
</organism>
<feature type="coiled-coil region" evidence="1">
    <location>
        <begin position="666"/>
        <end position="693"/>
    </location>
</feature>
<reference evidence="2" key="1">
    <citation type="journal article" date="2020" name="Nature">
        <title>Giant virus diversity and host interactions through global metagenomics.</title>
        <authorList>
            <person name="Schulz F."/>
            <person name="Roux S."/>
            <person name="Paez-Espino D."/>
            <person name="Jungbluth S."/>
            <person name="Walsh D.A."/>
            <person name="Denef V.J."/>
            <person name="McMahon K.D."/>
            <person name="Konstantinidis K.T."/>
            <person name="Eloe-Fadrosh E.A."/>
            <person name="Kyrpides N.C."/>
            <person name="Woyke T."/>
        </authorList>
    </citation>
    <scope>NUCLEOTIDE SEQUENCE</scope>
    <source>
        <strain evidence="2">GVMAG-M-3300023184-51</strain>
    </source>
</reference>
<dbReference type="SUPFAM" id="SSF52540">
    <property type="entry name" value="P-loop containing nucleoside triphosphate hydrolases"/>
    <property type="match status" value="1"/>
</dbReference>
<dbReference type="EMBL" id="MN740127">
    <property type="protein sequence ID" value="QHT88947.1"/>
    <property type="molecule type" value="Genomic_DNA"/>
</dbReference>
<evidence type="ECO:0000256" key="1">
    <source>
        <dbReference type="SAM" id="Coils"/>
    </source>
</evidence>
<proteinExistence type="predicted"/>
<evidence type="ECO:0000313" key="2">
    <source>
        <dbReference type="EMBL" id="QHT88947.1"/>
    </source>
</evidence>
<dbReference type="InterPro" id="IPR027417">
    <property type="entry name" value="P-loop_NTPase"/>
</dbReference>
<name>A0A6C0I9A1_9ZZZZ</name>
<keyword evidence="1" id="KW-0175">Coiled coil</keyword>
<protein>
    <submittedName>
        <fullName evidence="2">Uncharacterized protein</fullName>
    </submittedName>
</protein>
<dbReference type="AlphaFoldDB" id="A0A6C0I9A1"/>
<dbReference type="Gene3D" id="3.40.50.300">
    <property type="entry name" value="P-loop containing nucleotide triphosphate hydrolases"/>
    <property type="match status" value="1"/>
</dbReference>